<evidence type="ECO:0000256" key="1">
    <source>
        <dbReference type="SAM" id="MobiDB-lite"/>
    </source>
</evidence>
<sequence length="217" mass="25559">MVSTKDKSSSDEPSCLEGEPEFESIIGKQESGEFEEEIEEEVKDEEEEDELEYFNIFPTREELEYHEWILKKPRPFWVRAKVRKWNLILEDVSSVTDHYLGEMVLGKPFVKESKLIHDRDEGTVMFEKNNERVTFKMLYKLERFKDIEDLNTDNIPPFFIKSKGDEEKGEGYVSMKRMTYYSECLNLGPEYKRDKGIIKTITFLNGRSSSMNDEGVT</sequence>
<feature type="compositionally biased region" description="Basic and acidic residues" evidence="1">
    <location>
        <begin position="1"/>
        <end position="10"/>
    </location>
</feature>
<feature type="compositionally biased region" description="Acidic residues" evidence="1">
    <location>
        <begin position="32"/>
        <end position="48"/>
    </location>
</feature>
<evidence type="ECO:0008006" key="4">
    <source>
        <dbReference type="Google" id="ProtNLM"/>
    </source>
</evidence>
<dbReference type="EMBL" id="BQNB010019696">
    <property type="protein sequence ID" value="GJT88075.1"/>
    <property type="molecule type" value="Genomic_DNA"/>
</dbReference>
<protein>
    <recommendedName>
        <fullName evidence="4">Protein kinase-like domain, concanavalin A-like lectin/glucanase domain protein</fullName>
    </recommendedName>
</protein>
<name>A0ABQ5HJX0_9ASTR</name>
<evidence type="ECO:0000313" key="3">
    <source>
        <dbReference type="Proteomes" id="UP001151760"/>
    </source>
</evidence>
<evidence type="ECO:0000313" key="2">
    <source>
        <dbReference type="EMBL" id="GJT88075.1"/>
    </source>
</evidence>
<keyword evidence="3" id="KW-1185">Reference proteome</keyword>
<proteinExistence type="predicted"/>
<dbReference type="Proteomes" id="UP001151760">
    <property type="component" value="Unassembled WGS sequence"/>
</dbReference>
<reference evidence="2" key="1">
    <citation type="journal article" date="2022" name="Int. J. Mol. Sci.">
        <title>Draft Genome of Tanacetum Coccineum: Genomic Comparison of Closely Related Tanacetum-Family Plants.</title>
        <authorList>
            <person name="Yamashiro T."/>
            <person name="Shiraishi A."/>
            <person name="Nakayama K."/>
            <person name="Satake H."/>
        </authorList>
    </citation>
    <scope>NUCLEOTIDE SEQUENCE</scope>
</reference>
<accession>A0ABQ5HJX0</accession>
<gene>
    <name evidence="2" type="ORF">Tco_1069792</name>
</gene>
<reference evidence="2" key="2">
    <citation type="submission" date="2022-01" db="EMBL/GenBank/DDBJ databases">
        <authorList>
            <person name="Yamashiro T."/>
            <person name="Shiraishi A."/>
            <person name="Satake H."/>
            <person name="Nakayama K."/>
        </authorList>
    </citation>
    <scope>NUCLEOTIDE SEQUENCE</scope>
</reference>
<comment type="caution">
    <text evidence="2">The sequence shown here is derived from an EMBL/GenBank/DDBJ whole genome shotgun (WGS) entry which is preliminary data.</text>
</comment>
<organism evidence="2 3">
    <name type="scientific">Tanacetum coccineum</name>
    <dbReference type="NCBI Taxonomy" id="301880"/>
    <lineage>
        <taxon>Eukaryota</taxon>
        <taxon>Viridiplantae</taxon>
        <taxon>Streptophyta</taxon>
        <taxon>Embryophyta</taxon>
        <taxon>Tracheophyta</taxon>
        <taxon>Spermatophyta</taxon>
        <taxon>Magnoliopsida</taxon>
        <taxon>eudicotyledons</taxon>
        <taxon>Gunneridae</taxon>
        <taxon>Pentapetalae</taxon>
        <taxon>asterids</taxon>
        <taxon>campanulids</taxon>
        <taxon>Asterales</taxon>
        <taxon>Asteraceae</taxon>
        <taxon>Asteroideae</taxon>
        <taxon>Anthemideae</taxon>
        <taxon>Anthemidinae</taxon>
        <taxon>Tanacetum</taxon>
    </lineage>
</organism>
<feature type="region of interest" description="Disordered" evidence="1">
    <location>
        <begin position="1"/>
        <end position="48"/>
    </location>
</feature>